<gene>
    <name evidence="2" type="ORF">MNBD_ALPHA05-921</name>
</gene>
<evidence type="ECO:0000256" key="1">
    <source>
        <dbReference type="SAM" id="Phobius"/>
    </source>
</evidence>
<keyword evidence="1" id="KW-0812">Transmembrane</keyword>
<feature type="transmembrane region" description="Helical" evidence="1">
    <location>
        <begin position="6"/>
        <end position="31"/>
    </location>
</feature>
<protein>
    <recommendedName>
        <fullName evidence="3">Cation/H+ exchanger domain-containing protein</fullName>
    </recommendedName>
</protein>
<organism evidence="2">
    <name type="scientific">hydrothermal vent metagenome</name>
    <dbReference type="NCBI Taxonomy" id="652676"/>
    <lineage>
        <taxon>unclassified sequences</taxon>
        <taxon>metagenomes</taxon>
        <taxon>ecological metagenomes</taxon>
    </lineage>
</organism>
<proteinExistence type="predicted"/>
<evidence type="ECO:0008006" key="3">
    <source>
        <dbReference type="Google" id="ProtNLM"/>
    </source>
</evidence>
<keyword evidence="1" id="KW-1133">Transmembrane helix</keyword>
<evidence type="ECO:0000313" key="2">
    <source>
        <dbReference type="EMBL" id="VAW03222.1"/>
    </source>
</evidence>
<name>A0A3B0SLR3_9ZZZZ</name>
<reference evidence="2" key="1">
    <citation type="submission" date="2018-06" db="EMBL/GenBank/DDBJ databases">
        <authorList>
            <person name="Zhirakovskaya E."/>
        </authorList>
    </citation>
    <scope>NUCLEOTIDE SEQUENCE</scope>
</reference>
<accession>A0A3B0SLR3</accession>
<sequence length="80" mass="8775">MYYRSAWLLSVVVCVGQRGVASILFLMIAVDHEEMSRLTEIEAVVYVTVFLSIILHGATAAPFSRRYGESAAARIDGKPA</sequence>
<dbReference type="EMBL" id="UOEH01000387">
    <property type="protein sequence ID" value="VAW03222.1"/>
    <property type="molecule type" value="Genomic_DNA"/>
</dbReference>
<keyword evidence="1" id="KW-0472">Membrane</keyword>
<dbReference type="AlphaFoldDB" id="A0A3B0SLR3"/>
<feature type="transmembrane region" description="Helical" evidence="1">
    <location>
        <begin position="43"/>
        <end position="63"/>
    </location>
</feature>